<dbReference type="InterPro" id="IPR008670">
    <property type="entry name" value="CoA_reduct_LuxC"/>
</dbReference>
<protein>
    <recommendedName>
        <fullName evidence="2">Acyl-CoA reductase</fullName>
        <ecNumber evidence="2">1.2.1.50</ecNumber>
    </recommendedName>
</protein>
<reference evidence="3 4" key="1">
    <citation type="submission" date="2018-06" db="EMBL/GenBank/DDBJ databases">
        <title>Genomic Encyclopedia of Type Strains, Phase IV (KMG-IV): sequencing the most valuable type-strain genomes for metagenomic binning, comparative biology and taxonomic classification.</title>
        <authorList>
            <person name="Goeker M."/>
        </authorList>
    </citation>
    <scope>NUCLEOTIDE SEQUENCE [LARGE SCALE GENOMIC DNA]</scope>
    <source>
        <strain evidence="3 4">DSM 45521</strain>
    </source>
</reference>
<keyword evidence="2" id="KW-0560">Oxidoreductase</keyword>
<comment type="caution">
    <text evidence="3">The sequence shown here is derived from an EMBL/GenBank/DDBJ whole genome shotgun (WGS) entry which is preliminary data.</text>
</comment>
<evidence type="ECO:0000256" key="1">
    <source>
        <dbReference type="ARBA" id="ARBA00022857"/>
    </source>
</evidence>
<dbReference type="GO" id="GO:0008218">
    <property type="term" value="P:bioluminescence"/>
    <property type="evidence" value="ECO:0007669"/>
    <property type="project" value="InterPro"/>
</dbReference>
<dbReference type="Proteomes" id="UP000247591">
    <property type="component" value="Unassembled WGS sequence"/>
</dbReference>
<accession>A0A318RGY4</accession>
<keyword evidence="1 2" id="KW-0521">NADP</keyword>
<evidence type="ECO:0000313" key="3">
    <source>
        <dbReference type="EMBL" id="PYE16338.1"/>
    </source>
</evidence>
<dbReference type="EC" id="1.2.1.50" evidence="2"/>
<dbReference type="GO" id="GO:0050062">
    <property type="term" value="F:long-chain-fatty-acyl-CoA reductase activity"/>
    <property type="evidence" value="ECO:0007669"/>
    <property type="project" value="UniProtKB-EC"/>
</dbReference>
<dbReference type="SUPFAM" id="SSF53720">
    <property type="entry name" value="ALDH-like"/>
    <property type="match status" value="1"/>
</dbReference>
<sequence length="471" mass="52061">MTLTESIADTTTTKIRVPHFVRGKLIWGDDSEYLSRDFGVPFVTPKIEFNELFVPRTQQGPAFDVPVSDIIDFLVETAAHLTLEKNEYLQESLEMTLQVSALPRRIIENTFARPGQFLTRKALEYRLEKTFGDVDVLDGWVERTDPNGRVSRIRAFPPRLVHMLAGNSPSAAMTSIADAALTKAVNVFKMPSADPFTTVAVLRTMADIAPGHPVLQSMSAVYWRGGDEKVENILYRSQYFDKLVAWGGGAAIENAAKYAGPGFQLISFDPKVSMSVIGREAFESEETLREVAELAAKDVTIFNQDACLAARHICVEGNLEQVDRFCALLVDRMGVDRDFTSAVGPKPAADIRDAVEGMRFLEPEYRVWGAFDGRGLVVRSPEMVDFHPTNKTVNVIPVDSMRDAASLATVATQTVGVYPTHRKAEIRDDLATAGVQRVVRLGSAMTGSMGSPHDGMYPLHRFVNWVVDDDA</sequence>
<organism evidence="3 4">
    <name type="scientific">Williamsia limnetica</name>
    <dbReference type="NCBI Taxonomy" id="882452"/>
    <lineage>
        <taxon>Bacteria</taxon>
        <taxon>Bacillati</taxon>
        <taxon>Actinomycetota</taxon>
        <taxon>Actinomycetes</taxon>
        <taxon>Mycobacteriales</taxon>
        <taxon>Nocardiaceae</taxon>
        <taxon>Williamsia</taxon>
    </lineage>
</organism>
<dbReference type="OrthoDB" id="580775at2"/>
<dbReference type="GO" id="GO:0003995">
    <property type="term" value="F:acyl-CoA dehydrogenase activity"/>
    <property type="evidence" value="ECO:0007669"/>
    <property type="project" value="InterPro"/>
</dbReference>
<comment type="catalytic activity">
    <reaction evidence="2">
        <text>a long-chain fatty aldehyde + NADP(+) + CoA = a long-chain fatty acyl-CoA + NADPH + H(+)</text>
        <dbReference type="Rhea" id="RHEA:15437"/>
        <dbReference type="ChEBI" id="CHEBI:15378"/>
        <dbReference type="ChEBI" id="CHEBI:17176"/>
        <dbReference type="ChEBI" id="CHEBI:57287"/>
        <dbReference type="ChEBI" id="CHEBI:57783"/>
        <dbReference type="ChEBI" id="CHEBI:58349"/>
        <dbReference type="ChEBI" id="CHEBI:83139"/>
        <dbReference type="EC" id="1.2.1.50"/>
    </reaction>
</comment>
<dbReference type="Pfam" id="PF05893">
    <property type="entry name" value="LuxC"/>
    <property type="match status" value="1"/>
</dbReference>
<name>A0A318RGY4_WILLI</name>
<evidence type="ECO:0000256" key="2">
    <source>
        <dbReference type="PIRNR" id="PIRNR009414"/>
    </source>
</evidence>
<dbReference type="PIRSF" id="PIRSF009414">
    <property type="entry name" value="LuxC"/>
    <property type="match status" value="1"/>
</dbReference>
<keyword evidence="4" id="KW-1185">Reference proteome</keyword>
<dbReference type="AlphaFoldDB" id="A0A318RGY4"/>
<comment type="similarity">
    <text evidence="2">Belongs to the LuxC family.</text>
</comment>
<evidence type="ECO:0000313" key="4">
    <source>
        <dbReference type="Proteomes" id="UP000247591"/>
    </source>
</evidence>
<dbReference type="InterPro" id="IPR016161">
    <property type="entry name" value="Ald_DH/histidinol_DH"/>
</dbReference>
<dbReference type="CDD" id="cd07080">
    <property type="entry name" value="ALDH_Acyl-CoA-Red_LuxC"/>
    <property type="match status" value="1"/>
</dbReference>
<proteinExistence type="inferred from homology"/>
<dbReference type="EMBL" id="QJSP01000008">
    <property type="protein sequence ID" value="PYE16338.1"/>
    <property type="molecule type" value="Genomic_DNA"/>
</dbReference>
<gene>
    <name evidence="3" type="ORF">DFR67_10889</name>
</gene>
<dbReference type="RefSeq" id="WP_110470216.1">
    <property type="nucleotide sequence ID" value="NZ_QJSP01000008.1"/>
</dbReference>